<evidence type="ECO:0000313" key="2">
    <source>
        <dbReference type="Proteomes" id="UP001367508"/>
    </source>
</evidence>
<comment type="caution">
    <text evidence="1">The sequence shown here is derived from an EMBL/GenBank/DDBJ whole genome shotgun (WGS) entry which is preliminary data.</text>
</comment>
<dbReference type="EMBL" id="JAYMYQ010000002">
    <property type="protein sequence ID" value="KAK7350111.1"/>
    <property type="molecule type" value="Genomic_DNA"/>
</dbReference>
<dbReference type="AlphaFoldDB" id="A0AAN9M9Y1"/>
<keyword evidence="2" id="KW-1185">Reference proteome</keyword>
<name>A0AAN9M9Y1_CANGL</name>
<reference evidence="1 2" key="1">
    <citation type="submission" date="2024-01" db="EMBL/GenBank/DDBJ databases">
        <title>The genomes of 5 underutilized Papilionoideae crops provide insights into root nodulation and disease resistanc.</title>
        <authorList>
            <person name="Jiang F."/>
        </authorList>
    </citation>
    <scope>NUCLEOTIDE SEQUENCE [LARGE SCALE GENOMIC DNA]</scope>
    <source>
        <strain evidence="1">LVBAO_FW01</strain>
        <tissue evidence="1">Leaves</tissue>
    </source>
</reference>
<organism evidence="1 2">
    <name type="scientific">Canavalia gladiata</name>
    <name type="common">Sword bean</name>
    <name type="synonym">Dolichos gladiatus</name>
    <dbReference type="NCBI Taxonomy" id="3824"/>
    <lineage>
        <taxon>Eukaryota</taxon>
        <taxon>Viridiplantae</taxon>
        <taxon>Streptophyta</taxon>
        <taxon>Embryophyta</taxon>
        <taxon>Tracheophyta</taxon>
        <taxon>Spermatophyta</taxon>
        <taxon>Magnoliopsida</taxon>
        <taxon>eudicotyledons</taxon>
        <taxon>Gunneridae</taxon>
        <taxon>Pentapetalae</taxon>
        <taxon>rosids</taxon>
        <taxon>fabids</taxon>
        <taxon>Fabales</taxon>
        <taxon>Fabaceae</taxon>
        <taxon>Papilionoideae</taxon>
        <taxon>50 kb inversion clade</taxon>
        <taxon>NPAAA clade</taxon>
        <taxon>indigoferoid/millettioid clade</taxon>
        <taxon>Phaseoleae</taxon>
        <taxon>Canavalia</taxon>
    </lineage>
</organism>
<proteinExistence type="predicted"/>
<dbReference type="Proteomes" id="UP001367508">
    <property type="component" value="Unassembled WGS sequence"/>
</dbReference>
<accession>A0AAN9M9Y1</accession>
<protein>
    <submittedName>
        <fullName evidence="1">Uncharacterized protein</fullName>
    </submittedName>
</protein>
<gene>
    <name evidence="1" type="ORF">VNO77_08237</name>
</gene>
<sequence>MVFKKTLTSGGCTYRKTIIDPLGWLSLVNPSASLLKEDLMTYYARTVMAGMGEKTTDYGRTPLWEIRASGLQDYNGMPSIIFSTDRYLTDKDI</sequence>
<evidence type="ECO:0000313" key="1">
    <source>
        <dbReference type="EMBL" id="KAK7350111.1"/>
    </source>
</evidence>